<evidence type="ECO:0008006" key="3">
    <source>
        <dbReference type="Google" id="ProtNLM"/>
    </source>
</evidence>
<evidence type="ECO:0000313" key="2">
    <source>
        <dbReference type="Proteomes" id="UP000191418"/>
    </source>
</evidence>
<reference evidence="1 2" key="1">
    <citation type="submission" date="2017-01" db="EMBL/GenBank/DDBJ databases">
        <title>Genome Sequencing of a Marine Spirillum, Oceanospirillum multiglobuliferum ATCC 33336, from Japan.</title>
        <authorList>
            <person name="Carney J.G."/>
            <person name="Trachtenberg A.M."/>
            <person name="Rheaume B.A."/>
            <person name="Linnane J.D."/>
            <person name="Pitts N.L."/>
            <person name="Mykles D.L."/>
            <person name="Maclea K.S."/>
        </authorList>
    </citation>
    <scope>NUCLEOTIDE SEQUENCE [LARGE SCALE GENOMIC DNA]</scope>
    <source>
        <strain evidence="1 2">ATCC 33336</strain>
    </source>
</reference>
<protein>
    <recommendedName>
        <fullName evidence="3">Phage portal protein</fullName>
    </recommendedName>
</protein>
<dbReference type="InterPro" id="IPR021145">
    <property type="entry name" value="Portal_protein_SPP1_Gp6-like"/>
</dbReference>
<organism evidence="1 2">
    <name type="scientific">Oceanospirillum multiglobuliferum</name>
    <dbReference type="NCBI Taxonomy" id="64969"/>
    <lineage>
        <taxon>Bacteria</taxon>
        <taxon>Pseudomonadati</taxon>
        <taxon>Pseudomonadota</taxon>
        <taxon>Gammaproteobacteria</taxon>
        <taxon>Oceanospirillales</taxon>
        <taxon>Oceanospirillaceae</taxon>
        <taxon>Oceanospirillum</taxon>
    </lineage>
</organism>
<dbReference type="AlphaFoldDB" id="A0A1V4T0H4"/>
<dbReference type="Pfam" id="PF05133">
    <property type="entry name" value="SPP1_portal"/>
    <property type="match status" value="1"/>
</dbReference>
<name>A0A1V4T0H4_9GAMM</name>
<dbReference type="EMBL" id="MTSM01000047">
    <property type="protein sequence ID" value="OPX54093.1"/>
    <property type="molecule type" value="Genomic_DNA"/>
</dbReference>
<gene>
    <name evidence="1" type="ORF">BTE48_16050</name>
</gene>
<dbReference type="RefSeq" id="WP_139776700.1">
    <property type="nucleotide sequence ID" value="NZ_MTSM01000047.1"/>
</dbReference>
<comment type="caution">
    <text evidence="1">The sequence shown here is derived from an EMBL/GenBank/DDBJ whole genome shotgun (WGS) entry which is preliminary data.</text>
</comment>
<keyword evidence="2" id="KW-1185">Reference proteome</keyword>
<dbReference type="Proteomes" id="UP000191418">
    <property type="component" value="Unassembled WGS sequence"/>
</dbReference>
<evidence type="ECO:0000313" key="1">
    <source>
        <dbReference type="EMBL" id="OPX54093.1"/>
    </source>
</evidence>
<feature type="non-terminal residue" evidence="1">
    <location>
        <position position="1"/>
    </location>
</feature>
<sequence>TSDENFGNASGVALEFKLQNMHNLAIAKERKFTSGLKQLFKLWTNTPLVPVDEKAYKTLKHKFTLNIPRNVSEEIENAKNLEGIVSKETQLSQLSFIANPLDELKQIEKEKVSDFDSFNELSNVSIDNPTGESILDNSEEQ</sequence>
<accession>A0A1V4T0H4</accession>
<proteinExistence type="predicted"/>